<feature type="compositionally biased region" description="Basic and acidic residues" evidence="1">
    <location>
        <begin position="472"/>
        <end position="484"/>
    </location>
</feature>
<dbReference type="PANTHER" id="PTHR43628">
    <property type="entry name" value="ACTIVATOR OF C KINASE PROTEIN 1-RELATED"/>
    <property type="match status" value="1"/>
</dbReference>
<reference evidence="2 3" key="1">
    <citation type="submission" date="2015-04" db="EMBL/GenBank/DDBJ databases">
        <authorList>
            <person name="Heijne W.H."/>
            <person name="Fedorova N.D."/>
            <person name="Nierman W.C."/>
            <person name="Vollebregt A.W."/>
            <person name="Zhao Z."/>
            <person name="Wu L."/>
            <person name="Kumar M."/>
            <person name="Stam H."/>
            <person name="van den Berg M.A."/>
            <person name="Pel H.J."/>
        </authorList>
    </citation>
    <scope>NUCLEOTIDE SEQUENCE [LARGE SCALE GENOMIC DNA]</scope>
    <source>
        <strain evidence="2 3">CBS 393.64</strain>
    </source>
</reference>
<comment type="caution">
    <text evidence="2">The sequence shown here is derived from an EMBL/GenBank/DDBJ whole genome shotgun (WGS) entry which is preliminary data.</text>
</comment>
<feature type="compositionally biased region" description="Basic and acidic residues" evidence="1">
    <location>
        <begin position="184"/>
        <end position="194"/>
    </location>
</feature>
<dbReference type="AlphaFoldDB" id="A0A0F4YH17"/>
<dbReference type="GeneID" id="25320917"/>
<dbReference type="InterPro" id="IPR006597">
    <property type="entry name" value="Sel1-like"/>
</dbReference>
<gene>
    <name evidence="2" type="ORF">T310_8734</name>
</gene>
<feature type="compositionally biased region" description="Basic and acidic residues" evidence="1">
    <location>
        <begin position="121"/>
        <end position="133"/>
    </location>
</feature>
<feature type="compositionally biased region" description="Low complexity" evidence="1">
    <location>
        <begin position="304"/>
        <end position="326"/>
    </location>
</feature>
<organism evidence="2 3">
    <name type="scientific">Rasamsonia emersonii (strain ATCC 16479 / CBS 393.64 / IMI 116815)</name>
    <dbReference type="NCBI Taxonomy" id="1408163"/>
    <lineage>
        <taxon>Eukaryota</taxon>
        <taxon>Fungi</taxon>
        <taxon>Dikarya</taxon>
        <taxon>Ascomycota</taxon>
        <taxon>Pezizomycotina</taxon>
        <taxon>Eurotiomycetes</taxon>
        <taxon>Eurotiomycetidae</taxon>
        <taxon>Eurotiales</taxon>
        <taxon>Trichocomaceae</taxon>
        <taxon>Rasamsonia</taxon>
    </lineage>
</organism>
<feature type="compositionally biased region" description="Low complexity" evidence="1">
    <location>
        <begin position="111"/>
        <end position="120"/>
    </location>
</feature>
<feature type="compositionally biased region" description="Low complexity" evidence="1">
    <location>
        <begin position="252"/>
        <end position="288"/>
    </location>
</feature>
<dbReference type="GO" id="GO:0032153">
    <property type="term" value="C:cell division site"/>
    <property type="evidence" value="ECO:0007669"/>
    <property type="project" value="TreeGrafter"/>
</dbReference>
<feature type="region of interest" description="Disordered" evidence="1">
    <location>
        <begin position="16"/>
        <end position="51"/>
    </location>
</feature>
<dbReference type="SMART" id="SM00671">
    <property type="entry name" value="SEL1"/>
    <property type="match status" value="3"/>
</dbReference>
<proteinExistence type="predicted"/>
<keyword evidence="3" id="KW-1185">Reference proteome</keyword>
<evidence type="ECO:0000313" key="2">
    <source>
        <dbReference type="EMBL" id="KKA17395.1"/>
    </source>
</evidence>
<sequence>LLRFCTILTMSSRPGYLDLRSQQGDGRPRTGRGAPSPRIEHFDGEIPPALSPLDAFAAQGRMLARQLDESMKRDRRMSRLPPASVARSLSQPRPGYFRSPASDRSHKVTRSPEPASSPAVEEPKFRPQSEHPRLSGLSILRSEDGNEDSDQTPVEPAMNPPEDHQPPEGDYFGAPRAESPEEDLNLRRDQDEHPNSLPAADPVGVAESRGSSTDSSRPQISTTLAPPVSPLPPKNMQPESSDDDYTSSNAGSTFSKPRKLSSSSGMSMPHSPISPYTRSRPRSPSISSEASNTGHLPRPAFNFSRPLSRSSTSLSAPSPGVSSEPPSNHHHHPVGIQRENKPAPINVSEPDNMARSTPEEDVPSSAVSSYIYTKYPLPRGRKPSRNSQIFSGLQTPHFEWKEPLFESSPSPRSTSFRNRTPSPPPPRNSQETASKTPEKSPQKTEVHASPSSTSIQPADAAATTTQRPSQEAPRENPDETKSSADSESTVRPQTARTVASSVINMTAEEHVQKGIECHENGSLQESTYHLRIAAKQNHPTGMLLYALACRHGWGMRPNPKEGVQWLRKAVDCAGLEMVEDDNSGTKEDIAARKALRAQFALAIYELGVSHLKGWGIEQDKSLALRCFEIAGQWGDVDALAEAGFCYAEGIGCKKDLKKAAKFYRMAEAKGMSMVGNSWYGTLGPLLEVNSGIANDHSLGFTRTNTCLTTKTRADDLAVVKHPRQTRSPAASPGLVAFSDERNRQSEASAWHWLSGRTFASLPILAYFCRRTYNIWSFRTWRTYCDFLHDTTASATRVLCRLSLQHAGLDFSCLLV</sequence>
<feature type="non-terminal residue" evidence="2">
    <location>
        <position position="1"/>
    </location>
</feature>
<feature type="compositionally biased region" description="Polar residues" evidence="1">
    <location>
        <begin position="449"/>
        <end position="469"/>
    </location>
</feature>
<feature type="compositionally biased region" description="Polar residues" evidence="1">
    <location>
        <begin position="209"/>
        <end position="224"/>
    </location>
</feature>
<feature type="compositionally biased region" description="Basic and acidic residues" evidence="1">
    <location>
        <begin position="436"/>
        <end position="446"/>
    </location>
</feature>
<feature type="compositionally biased region" description="Polar residues" evidence="1">
    <location>
        <begin position="485"/>
        <end position="497"/>
    </location>
</feature>
<dbReference type="STRING" id="1408163.A0A0F4YH17"/>
<feature type="region of interest" description="Disordered" evidence="1">
    <location>
        <begin position="66"/>
        <end position="497"/>
    </location>
</feature>
<protein>
    <submittedName>
        <fullName evidence="2">Cell cycle inhibitor Nif1</fullName>
    </submittedName>
</protein>
<dbReference type="InterPro" id="IPR011990">
    <property type="entry name" value="TPR-like_helical_dom_sf"/>
</dbReference>
<evidence type="ECO:0000313" key="3">
    <source>
        <dbReference type="Proteomes" id="UP000053958"/>
    </source>
</evidence>
<dbReference type="InterPro" id="IPR052945">
    <property type="entry name" value="Mitotic_Regulator"/>
</dbReference>
<dbReference type="OrthoDB" id="2384430at2759"/>
<dbReference type="Gene3D" id="1.25.40.10">
    <property type="entry name" value="Tetratricopeptide repeat domain"/>
    <property type="match status" value="1"/>
</dbReference>
<accession>A0A0F4YH17</accession>
<feature type="compositionally biased region" description="Polar residues" evidence="1">
    <location>
        <begin position="385"/>
        <end position="394"/>
    </location>
</feature>
<feature type="compositionally biased region" description="Low complexity" evidence="1">
    <location>
        <begin position="407"/>
        <end position="420"/>
    </location>
</feature>
<dbReference type="PANTHER" id="PTHR43628:SF11">
    <property type="entry name" value="PROTEIN DSF2"/>
    <property type="match status" value="1"/>
</dbReference>
<dbReference type="Proteomes" id="UP000053958">
    <property type="component" value="Unassembled WGS sequence"/>
</dbReference>
<dbReference type="RefSeq" id="XP_013324007.1">
    <property type="nucleotide sequence ID" value="XM_013468553.1"/>
</dbReference>
<dbReference type="EMBL" id="LASV01000658">
    <property type="protein sequence ID" value="KKA17395.1"/>
    <property type="molecule type" value="Genomic_DNA"/>
</dbReference>
<dbReference type="SUPFAM" id="SSF81901">
    <property type="entry name" value="HCP-like"/>
    <property type="match status" value="1"/>
</dbReference>
<name>A0A0F4YH17_RASE3</name>
<dbReference type="Pfam" id="PF08238">
    <property type="entry name" value="Sel1"/>
    <property type="match status" value="3"/>
</dbReference>
<evidence type="ECO:0000256" key="1">
    <source>
        <dbReference type="SAM" id="MobiDB-lite"/>
    </source>
</evidence>
<dbReference type="GO" id="GO:0010972">
    <property type="term" value="P:negative regulation of G2/M transition of mitotic cell cycle"/>
    <property type="evidence" value="ECO:0007669"/>
    <property type="project" value="TreeGrafter"/>
</dbReference>